<accession>A0A8X6GGK4</accession>
<reference evidence="4" key="1">
    <citation type="submission" date="2020-07" db="EMBL/GenBank/DDBJ databases">
        <title>Multicomponent nature underlies the extraordinary mechanical properties of spider dragline silk.</title>
        <authorList>
            <person name="Kono N."/>
            <person name="Nakamura H."/>
            <person name="Mori M."/>
            <person name="Yoshida Y."/>
            <person name="Ohtoshi R."/>
            <person name="Malay A.D."/>
            <person name="Moran D.A.P."/>
            <person name="Tomita M."/>
            <person name="Numata K."/>
            <person name="Arakawa K."/>
        </authorList>
    </citation>
    <scope>NUCLEOTIDE SEQUENCE</scope>
</reference>
<dbReference type="SUPFAM" id="SSF50630">
    <property type="entry name" value="Acid proteases"/>
    <property type="match status" value="1"/>
</dbReference>
<organism evidence="4 5">
    <name type="scientific">Trichonephila clavata</name>
    <name type="common">Joro spider</name>
    <name type="synonym">Nephila clavata</name>
    <dbReference type="NCBI Taxonomy" id="2740835"/>
    <lineage>
        <taxon>Eukaryota</taxon>
        <taxon>Metazoa</taxon>
        <taxon>Ecdysozoa</taxon>
        <taxon>Arthropoda</taxon>
        <taxon>Chelicerata</taxon>
        <taxon>Arachnida</taxon>
        <taxon>Araneae</taxon>
        <taxon>Araneomorphae</taxon>
        <taxon>Entelegynae</taxon>
        <taxon>Araneoidea</taxon>
        <taxon>Nephilidae</taxon>
        <taxon>Trichonephila</taxon>
    </lineage>
</organism>
<feature type="domain" description="Integrase zinc-binding" evidence="3">
    <location>
        <begin position="329"/>
        <end position="368"/>
    </location>
</feature>
<feature type="coiled-coil region" evidence="2">
    <location>
        <begin position="54"/>
        <end position="87"/>
    </location>
</feature>
<evidence type="ECO:0000256" key="1">
    <source>
        <dbReference type="ARBA" id="ARBA00012493"/>
    </source>
</evidence>
<keyword evidence="5" id="KW-1185">Reference proteome</keyword>
<dbReference type="Proteomes" id="UP000887116">
    <property type="component" value="Unassembled WGS sequence"/>
</dbReference>
<evidence type="ECO:0000313" key="5">
    <source>
        <dbReference type="Proteomes" id="UP000887116"/>
    </source>
</evidence>
<dbReference type="OrthoDB" id="6433986at2759"/>
<name>A0A8X6GGK4_TRICU</name>
<proteinExistence type="predicted"/>
<dbReference type="EMBL" id="BMAO01035136">
    <property type="protein sequence ID" value="GFR01550.1"/>
    <property type="molecule type" value="Genomic_DNA"/>
</dbReference>
<evidence type="ECO:0000313" key="4">
    <source>
        <dbReference type="EMBL" id="GFR01550.1"/>
    </source>
</evidence>
<protein>
    <recommendedName>
        <fullName evidence="1">RNA-directed DNA polymerase</fullName>
        <ecNumber evidence="1">2.7.7.49</ecNumber>
    </recommendedName>
</protein>
<dbReference type="InterPro" id="IPR021109">
    <property type="entry name" value="Peptidase_aspartic_dom_sf"/>
</dbReference>
<dbReference type="PANTHER" id="PTHR37984">
    <property type="entry name" value="PROTEIN CBG26694"/>
    <property type="match status" value="1"/>
</dbReference>
<dbReference type="AlphaFoldDB" id="A0A8X6GGK4"/>
<keyword evidence="2" id="KW-0175">Coiled coil</keyword>
<comment type="caution">
    <text evidence="4">The sequence shown here is derived from an EMBL/GenBank/DDBJ whole genome shotgun (WGS) entry which is preliminary data.</text>
</comment>
<dbReference type="InterPro" id="IPR050951">
    <property type="entry name" value="Retrovirus_Pol_polyprotein"/>
</dbReference>
<sequence>MAYLGKARKEDLRLLAEELNLNVGDNMKISDLSKLITTHPDYDEEFSKNQLTIIIEDRKLREQQEIENRKLREQQEFEKENQRLDREFQLEKLRLENERLKGLTSTPEAKEVVTARVSIPVSVPINARNGIDDLQFVDIKCGQTSIKAVIDTGAQISVLREDLIGKDCGEGEGTIQIISAFGEKEIAALKLFNLKIDDGKHGLVPIMCAVSKKLVNDMLISATTYEILLENVQLFDFENQRDFECTKGKDIQLESEEELSTSALGQEAETSETNLAKSSFVKLQRMDESLGPVWSEAKNKQNAYEIDDGVLIHTESICGEDVKQVVLPTCKREVMKVAHEIPLAGYLGESKTKQRIKYSFFWPKLKQDENGNNWDSHLPYLMFAYREVPHSTTGVSPYQLVYGRLPNGPLKLLKEVWTGDKEIPTGSSKSVEEYLRDLTGKLKQAHNLARGNSEKAQAEYASRYNLRSREKRLAVGDQVLVLIPSSSHKL</sequence>
<dbReference type="EC" id="2.7.7.49" evidence="1"/>
<dbReference type="PANTHER" id="PTHR37984:SF15">
    <property type="entry name" value="INTEGRASE CATALYTIC DOMAIN-CONTAINING PROTEIN"/>
    <property type="match status" value="1"/>
</dbReference>
<evidence type="ECO:0000259" key="3">
    <source>
        <dbReference type="Pfam" id="PF17921"/>
    </source>
</evidence>
<dbReference type="InterPro" id="IPR041588">
    <property type="entry name" value="Integrase_H2C2"/>
</dbReference>
<dbReference type="GO" id="GO:0003964">
    <property type="term" value="F:RNA-directed DNA polymerase activity"/>
    <property type="evidence" value="ECO:0007669"/>
    <property type="project" value="UniProtKB-EC"/>
</dbReference>
<dbReference type="Pfam" id="PF17921">
    <property type="entry name" value="Integrase_H2C2"/>
    <property type="match status" value="1"/>
</dbReference>
<evidence type="ECO:0000256" key="2">
    <source>
        <dbReference type="SAM" id="Coils"/>
    </source>
</evidence>
<dbReference type="Gene3D" id="1.10.340.70">
    <property type="match status" value="1"/>
</dbReference>
<gene>
    <name evidence="4" type="primary">X975_19749</name>
    <name evidence="4" type="ORF">TNCT_120461</name>
</gene>